<keyword evidence="4" id="KW-1185">Reference proteome</keyword>
<dbReference type="InterPro" id="IPR001810">
    <property type="entry name" value="F-box_dom"/>
</dbReference>
<organism evidence="3 4">
    <name type="scientific">Caenorhabditis nigoni</name>
    <dbReference type="NCBI Taxonomy" id="1611254"/>
    <lineage>
        <taxon>Eukaryota</taxon>
        <taxon>Metazoa</taxon>
        <taxon>Ecdysozoa</taxon>
        <taxon>Nematoda</taxon>
        <taxon>Chromadorea</taxon>
        <taxon>Rhabditida</taxon>
        <taxon>Rhabditina</taxon>
        <taxon>Rhabditomorpha</taxon>
        <taxon>Rhabditoidea</taxon>
        <taxon>Rhabditidae</taxon>
        <taxon>Peloderinae</taxon>
        <taxon>Caenorhabditis</taxon>
    </lineage>
</organism>
<sequence length="314" mass="36720">MNSEAPVVTQKFPNVWKSDSIRREILQNMEVSDLLNLSLCSKRTFKTISPICAQLDPELEIHFKFDETRMVTFSHGLDVQTPRSRVSWQNSEEEEDSFLKTWISSQSKIEHILQFFDSAEIAAKLDLDIDPESAERMLAWAKQREHCLSRLSYSGSNDEMALKFLKTFPNCFRLSLAAKLSQDFRVEFPIESPYLFVYNAHWVTMENIWNFKGEGFVIYDTNLQNEDLNLFLKAWKSGSRNVQQNMHLVMTFEDMNIPTIVLDIPHVARQNRRSDQQEYTIYKVFNDDNTTVATIGYDETTPRKLVIRFEDNDN</sequence>
<evidence type="ECO:0000313" key="3">
    <source>
        <dbReference type="EMBL" id="PIC20022.1"/>
    </source>
</evidence>
<accession>A0A2G5SYH6</accession>
<dbReference type="AlphaFoldDB" id="A0A2G5SYH6"/>
<reference evidence="4" key="1">
    <citation type="submission" date="2017-10" db="EMBL/GenBank/DDBJ databases">
        <title>Rapid genome shrinkage in a self-fertile nematode reveals novel sperm competition proteins.</title>
        <authorList>
            <person name="Yin D."/>
            <person name="Schwarz E.M."/>
            <person name="Thomas C.G."/>
            <person name="Felde R.L."/>
            <person name="Korf I.F."/>
            <person name="Cutter A.D."/>
            <person name="Schartner C.M."/>
            <person name="Ralston E.J."/>
            <person name="Meyer B.J."/>
            <person name="Haag E.S."/>
        </authorList>
    </citation>
    <scope>NUCLEOTIDE SEQUENCE [LARGE SCALE GENOMIC DNA]</scope>
    <source>
        <strain evidence="4">JU1422</strain>
    </source>
</reference>
<dbReference type="EMBL" id="PDUG01000006">
    <property type="protein sequence ID" value="PIC20022.1"/>
    <property type="molecule type" value="Genomic_DNA"/>
</dbReference>
<evidence type="ECO:0000259" key="1">
    <source>
        <dbReference type="Pfam" id="PF00646"/>
    </source>
</evidence>
<feature type="domain" description="F-box" evidence="1">
    <location>
        <begin position="20"/>
        <end position="44"/>
    </location>
</feature>
<dbReference type="Pfam" id="PF00646">
    <property type="entry name" value="F-box"/>
    <property type="match status" value="1"/>
</dbReference>
<dbReference type="Proteomes" id="UP000230233">
    <property type="component" value="Chromosome X"/>
</dbReference>
<gene>
    <name evidence="3" type="primary">Cnig_chr_X.g25358</name>
    <name evidence="3" type="ORF">B9Z55_025358</name>
</gene>
<feature type="domain" description="Sdz-33 F-box" evidence="2">
    <location>
        <begin position="194"/>
        <end position="241"/>
    </location>
</feature>
<dbReference type="Pfam" id="PF07735">
    <property type="entry name" value="FBA_2"/>
    <property type="match status" value="1"/>
</dbReference>
<comment type="caution">
    <text evidence="3">The sequence shown here is derived from an EMBL/GenBank/DDBJ whole genome shotgun (WGS) entry which is preliminary data.</text>
</comment>
<protein>
    <recommendedName>
        <fullName evidence="5">F-box domain-containing protein</fullName>
    </recommendedName>
</protein>
<name>A0A2G5SYH6_9PELO</name>
<dbReference type="PANTHER" id="PTHR21503">
    <property type="entry name" value="F-BOX-CONTAINING HYPOTHETICAL PROTEIN C.ELEGANS"/>
    <property type="match status" value="1"/>
</dbReference>
<evidence type="ECO:0008006" key="5">
    <source>
        <dbReference type="Google" id="ProtNLM"/>
    </source>
</evidence>
<dbReference type="PANTHER" id="PTHR21503:SF8">
    <property type="entry name" value="F-BOX ASSOCIATED DOMAIN-CONTAINING PROTEIN-RELATED"/>
    <property type="match status" value="1"/>
</dbReference>
<dbReference type="InterPro" id="IPR012885">
    <property type="entry name" value="F-box_Sdz-33"/>
</dbReference>
<evidence type="ECO:0000259" key="2">
    <source>
        <dbReference type="Pfam" id="PF07735"/>
    </source>
</evidence>
<evidence type="ECO:0000313" key="4">
    <source>
        <dbReference type="Proteomes" id="UP000230233"/>
    </source>
</evidence>
<proteinExistence type="predicted"/>